<dbReference type="Pfam" id="PF18480">
    <property type="entry name" value="DUF5615"/>
    <property type="match status" value="1"/>
</dbReference>
<keyword evidence="3" id="KW-1185">Reference proteome</keyword>
<evidence type="ECO:0000259" key="1">
    <source>
        <dbReference type="Pfam" id="PF18480"/>
    </source>
</evidence>
<comment type="caution">
    <text evidence="2">The sequence shown here is derived from an EMBL/GenBank/DDBJ whole genome shotgun (WGS) entry which is preliminary data.</text>
</comment>
<gene>
    <name evidence="2" type="ORF">QQ91_0009700</name>
</gene>
<dbReference type="EMBL" id="JTHE03000054">
    <property type="protein sequence ID" value="MCM1983097.1"/>
    <property type="molecule type" value="Genomic_DNA"/>
</dbReference>
<organism evidence="2 3">
    <name type="scientific">Lyngbya confervoides BDU141951</name>
    <dbReference type="NCBI Taxonomy" id="1574623"/>
    <lineage>
        <taxon>Bacteria</taxon>
        <taxon>Bacillati</taxon>
        <taxon>Cyanobacteriota</taxon>
        <taxon>Cyanophyceae</taxon>
        <taxon>Oscillatoriophycideae</taxon>
        <taxon>Oscillatoriales</taxon>
        <taxon>Microcoleaceae</taxon>
        <taxon>Lyngbya</taxon>
    </lineage>
</organism>
<dbReference type="RefSeq" id="WP_166281949.1">
    <property type="nucleotide sequence ID" value="NZ_JTHE03000054.1"/>
</dbReference>
<dbReference type="Proteomes" id="UP000031561">
    <property type="component" value="Unassembled WGS sequence"/>
</dbReference>
<proteinExistence type="predicted"/>
<dbReference type="AlphaFoldDB" id="A0ABD4T4E1"/>
<accession>A0ABD4T4E1</accession>
<dbReference type="InterPro" id="IPR041049">
    <property type="entry name" value="DUF5615"/>
</dbReference>
<reference evidence="2 3" key="1">
    <citation type="journal article" date="2015" name="Genome Announc.">
        <title>Draft Genome Sequence of Filamentous Marine Cyanobacterium Lyngbya confervoides Strain BDU141951.</title>
        <authorList>
            <person name="Chandrababunaidu M.M."/>
            <person name="Sen D."/>
            <person name="Tripathy S."/>
        </authorList>
    </citation>
    <scope>NUCLEOTIDE SEQUENCE [LARGE SCALE GENOMIC DNA]</scope>
    <source>
        <strain evidence="2 3">BDU141951</strain>
    </source>
</reference>
<evidence type="ECO:0000313" key="2">
    <source>
        <dbReference type="EMBL" id="MCM1983097.1"/>
    </source>
</evidence>
<sequence>MKILLDTCVWGGVRSALEAASHDVIWSGEWDTDPGDEEILSIAYRDGRILITLDKDFGELAIVKGTRHCGIVRLVNLSGRQQGAVCLRVLELYGSELTAGAIVTAELNRVRIRPFSES</sequence>
<feature type="domain" description="DUF5615" evidence="1">
    <location>
        <begin position="1"/>
        <end position="106"/>
    </location>
</feature>
<dbReference type="InterPro" id="IPR029060">
    <property type="entry name" value="PIN-like_dom_sf"/>
</dbReference>
<evidence type="ECO:0000313" key="3">
    <source>
        <dbReference type="Proteomes" id="UP000031561"/>
    </source>
</evidence>
<protein>
    <submittedName>
        <fullName evidence="2">DUF5615 family PIN-like protein</fullName>
    </submittedName>
</protein>
<dbReference type="SUPFAM" id="SSF88723">
    <property type="entry name" value="PIN domain-like"/>
    <property type="match status" value="1"/>
</dbReference>
<name>A0ABD4T4E1_9CYAN</name>